<proteinExistence type="predicted"/>
<organism evidence="1 2">
    <name type="scientific">Jeotgalibacillus campisalis</name>
    <dbReference type="NCBI Taxonomy" id="220754"/>
    <lineage>
        <taxon>Bacteria</taxon>
        <taxon>Bacillati</taxon>
        <taxon>Bacillota</taxon>
        <taxon>Bacilli</taxon>
        <taxon>Bacillales</taxon>
        <taxon>Caryophanaceae</taxon>
        <taxon>Jeotgalibacillus</taxon>
    </lineage>
</organism>
<name>A0A0C2RPS6_9BACL</name>
<comment type="caution">
    <text evidence="1">The sequence shown here is derived from an EMBL/GenBank/DDBJ whole genome shotgun (WGS) entry which is preliminary data.</text>
</comment>
<evidence type="ECO:0000313" key="1">
    <source>
        <dbReference type="EMBL" id="KIL43759.1"/>
    </source>
</evidence>
<gene>
    <name evidence="1" type="ORF">KR50_32790</name>
</gene>
<keyword evidence="2" id="KW-1185">Reference proteome</keyword>
<evidence type="ECO:0000313" key="2">
    <source>
        <dbReference type="Proteomes" id="UP000031972"/>
    </source>
</evidence>
<dbReference type="EMBL" id="JXRR01000021">
    <property type="protein sequence ID" value="KIL43759.1"/>
    <property type="molecule type" value="Genomic_DNA"/>
</dbReference>
<sequence length="44" mass="5219">MLFDREIKKWDNDSLQKEQQSNSFILTLNRKKVRAAETKVAQPL</sequence>
<dbReference type="AlphaFoldDB" id="A0A0C2RPS6"/>
<protein>
    <submittedName>
        <fullName evidence="1">Uncharacterized protein</fullName>
    </submittedName>
</protein>
<dbReference type="Proteomes" id="UP000031972">
    <property type="component" value="Unassembled WGS sequence"/>
</dbReference>
<dbReference type="PATRIC" id="fig|220754.4.peg.3291"/>
<accession>A0A0C2RPS6</accession>
<reference evidence="1 2" key="1">
    <citation type="submission" date="2015-01" db="EMBL/GenBank/DDBJ databases">
        <title>Jeotgalibacillus campisalis genome sequencing.</title>
        <authorList>
            <person name="Goh K.M."/>
            <person name="Chan K.-G."/>
            <person name="Yaakop A.S."/>
            <person name="Ee R."/>
            <person name="Gan H.M."/>
            <person name="Chan C.S."/>
        </authorList>
    </citation>
    <scope>NUCLEOTIDE SEQUENCE [LARGE SCALE GENOMIC DNA]</scope>
    <source>
        <strain evidence="1 2">SF-57</strain>
    </source>
</reference>